<dbReference type="AlphaFoldDB" id="X1SS21"/>
<reference evidence="2" key="1">
    <citation type="journal article" date="2014" name="Front. Microbiol.">
        <title>High frequency of phylogenetically diverse reductive dehalogenase-homologous genes in deep subseafloor sedimentary metagenomes.</title>
        <authorList>
            <person name="Kawai M."/>
            <person name="Futagami T."/>
            <person name="Toyoda A."/>
            <person name="Takaki Y."/>
            <person name="Nishi S."/>
            <person name="Hori S."/>
            <person name="Arai W."/>
            <person name="Tsubouchi T."/>
            <person name="Morono Y."/>
            <person name="Uchiyama I."/>
            <person name="Ito T."/>
            <person name="Fujiyama A."/>
            <person name="Inagaki F."/>
            <person name="Takami H."/>
        </authorList>
    </citation>
    <scope>NUCLEOTIDE SEQUENCE</scope>
    <source>
        <strain evidence="2">Expedition CK06-06</strain>
    </source>
</reference>
<feature type="region of interest" description="Disordered" evidence="1">
    <location>
        <begin position="1"/>
        <end position="24"/>
    </location>
</feature>
<feature type="non-terminal residue" evidence="2">
    <location>
        <position position="37"/>
    </location>
</feature>
<evidence type="ECO:0000256" key="1">
    <source>
        <dbReference type="SAM" id="MobiDB-lite"/>
    </source>
</evidence>
<name>X1SS21_9ZZZZ</name>
<proteinExistence type="predicted"/>
<sequence>MGNRIKAYTELNRESGSDSVKLRRNLSMELGKGEFRP</sequence>
<accession>X1SS21</accession>
<protein>
    <submittedName>
        <fullName evidence="2">Uncharacterized protein</fullName>
    </submittedName>
</protein>
<dbReference type="EMBL" id="BARW01010588">
    <property type="protein sequence ID" value="GAI78145.1"/>
    <property type="molecule type" value="Genomic_DNA"/>
</dbReference>
<evidence type="ECO:0000313" key="2">
    <source>
        <dbReference type="EMBL" id="GAI78145.1"/>
    </source>
</evidence>
<comment type="caution">
    <text evidence="2">The sequence shown here is derived from an EMBL/GenBank/DDBJ whole genome shotgun (WGS) entry which is preliminary data.</text>
</comment>
<organism evidence="2">
    <name type="scientific">marine sediment metagenome</name>
    <dbReference type="NCBI Taxonomy" id="412755"/>
    <lineage>
        <taxon>unclassified sequences</taxon>
        <taxon>metagenomes</taxon>
        <taxon>ecological metagenomes</taxon>
    </lineage>
</organism>
<gene>
    <name evidence="2" type="ORF">S12H4_20790</name>
</gene>